<organism evidence="7 8">
    <name type="scientific">Anaerolinea thermophila (strain DSM 14523 / JCM 11388 / NBRC 100420 / UNI-1)</name>
    <dbReference type="NCBI Taxonomy" id="926569"/>
    <lineage>
        <taxon>Bacteria</taxon>
        <taxon>Bacillati</taxon>
        <taxon>Chloroflexota</taxon>
        <taxon>Anaerolineae</taxon>
        <taxon>Anaerolineales</taxon>
        <taxon>Anaerolineaceae</taxon>
        <taxon>Anaerolinea</taxon>
    </lineage>
</organism>
<evidence type="ECO:0000256" key="3">
    <source>
        <dbReference type="ARBA" id="ARBA00023016"/>
    </source>
</evidence>
<gene>
    <name evidence="5 7" type="primary">hrcA</name>
    <name evidence="7" type="ordered locus">ANT_25070</name>
</gene>
<dbReference type="RefSeq" id="WP_013560888.1">
    <property type="nucleotide sequence ID" value="NC_014960.1"/>
</dbReference>
<dbReference type="FunCoup" id="E8MZI5">
    <property type="interactions" value="194"/>
</dbReference>
<dbReference type="InterPro" id="IPR036390">
    <property type="entry name" value="WH_DNA-bd_sf"/>
</dbReference>
<evidence type="ECO:0000313" key="7">
    <source>
        <dbReference type="EMBL" id="BAJ64533.1"/>
    </source>
</evidence>
<dbReference type="eggNOG" id="COG1420">
    <property type="taxonomic scope" value="Bacteria"/>
</dbReference>
<keyword evidence="3 5" id="KW-0346">Stress response</keyword>
<dbReference type="InterPro" id="IPR002571">
    <property type="entry name" value="HrcA"/>
</dbReference>
<evidence type="ECO:0000256" key="2">
    <source>
        <dbReference type="ARBA" id="ARBA00023015"/>
    </source>
</evidence>
<dbReference type="PANTHER" id="PTHR34824:SF1">
    <property type="entry name" value="HEAT-INDUCIBLE TRANSCRIPTION REPRESSOR HRCA"/>
    <property type="match status" value="1"/>
</dbReference>
<dbReference type="GO" id="GO:0045892">
    <property type="term" value="P:negative regulation of DNA-templated transcription"/>
    <property type="evidence" value="ECO:0007669"/>
    <property type="project" value="UniProtKB-UniRule"/>
</dbReference>
<dbReference type="OrthoDB" id="9783139at2"/>
<evidence type="ECO:0000256" key="4">
    <source>
        <dbReference type="ARBA" id="ARBA00023163"/>
    </source>
</evidence>
<keyword evidence="2 5" id="KW-0805">Transcription regulation</keyword>
<dbReference type="PANTHER" id="PTHR34824">
    <property type="entry name" value="HEAT-INDUCIBLE TRANSCRIPTION REPRESSOR HRCA"/>
    <property type="match status" value="1"/>
</dbReference>
<dbReference type="InParanoid" id="E8MZI5"/>
<dbReference type="InterPro" id="IPR036388">
    <property type="entry name" value="WH-like_DNA-bd_sf"/>
</dbReference>
<dbReference type="EMBL" id="AP012029">
    <property type="protein sequence ID" value="BAJ64533.1"/>
    <property type="molecule type" value="Genomic_DNA"/>
</dbReference>
<dbReference type="SUPFAM" id="SSF46785">
    <property type="entry name" value="Winged helix' DNA-binding domain"/>
    <property type="match status" value="1"/>
</dbReference>
<dbReference type="InterPro" id="IPR021153">
    <property type="entry name" value="HrcA_C"/>
</dbReference>
<dbReference type="HAMAP" id="MF_00081">
    <property type="entry name" value="HrcA"/>
    <property type="match status" value="1"/>
</dbReference>
<dbReference type="Gene3D" id="3.30.450.40">
    <property type="match status" value="1"/>
</dbReference>
<dbReference type="PIRSF" id="PIRSF005485">
    <property type="entry name" value="HrcA"/>
    <property type="match status" value="1"/>
</dbReference>
<dbReference type="NCBIfam" id="TIGR00331">
    <property type="entry name" value="hrcA"/>
    <property type="match status" value="1"/>
</dbReference>
<protein>
    <recommendedName>
        <fullName evidence="5">Heat-inducible transcription repressor HrcA</fullName>
    </recommendedName>
</protein>
<dbReference type="STRING" id="926569.ANT_25070"/>
<name>E8MZI5_ANATU</name>
<dbReference type="SUPFAM" id="SSF55781">
    <property type="entry name" value="GAF domain-like"/>
    <property type="match status" value="1"/>
</dbReference>
<dbReference type="GO" id="GO:0003677">
    <property type="term" value="F:DNA binding"/>
    <property type="evidence" value="ECO:0007669"/>
    <property type="project" value="InterPro"/>
</dbReference>
<reference evidence="7 8" key="1">
    <citation type="submission" date="2010-12" db="EMBL/GenBank/DDBJ databases">
        <title>Whole genome sequence of Anaerolinea thermophila UNI-1.</title>
        <authorList>
            <person name="Narita-Yamada S."/>
            <person name="Kishi E."/>
            <person name="Watanabe Y."/>
            <person name="Takasaki K."/>
            <person name="Ankai A."/>
            <person name="Oguchi A."/>
            <person name="Fukui S."/>
            <person name="Takahashi M."/>
            <person name="Yashiro I."/>
            <person name="Hosoyama A."/>
            <person name="Sekiguchi Y."/>
            <person name="Hanada S."/>
            <person name="Fujita N."/>
        </authorList>
    </citation>
    <scope>NUCLEOTIDE SEQUENCE [LARGE SCALE GENOMIC DNA]</scope>
    <source>
        <strain evidence="8">DSM 14523 / JCM 11388 / NBRC 100420 / UNI-1</strain>
    </source>
</reference>
<evidence type="ECO:0000259" key="6">
    <source>
        <dbReference type="Pfam" id="PF01628"/>
    </source>
</evidence>
<keyword evidence="1 5" id="KW-0678">Repressor</keyword>
<feature type="domain" description="Heat-inducible transcription repressor HrcA C-terminal" evidence="6">
    <location>
        <begin position="107"/>
        <end position="326"/>
    </location>
</feature>
<dbReference type="InterPro" id="IPR029016">
    <property type="entry name" value="GAF-like_dom_sf"/>
</dbReference>
<dbReference type="Proteomes" id="UP000008922">
    <property type="component" value="Chromosome"/>
</dbReference>
<evidence type="ECO:0000313" key="8">
    <source>
        <dbReference type="Proteomes" id="UP000008922"/>
    </source>
</evidence>
<dbReference type="AlphaFoldDB" id="E8MZI5"/>
<evidence type="ECO:0000256" key="1">
    <source>
        <dbReference type="ARBA" id="ARBA00022491"/>
    </source>
</evidence>
<sequence>MNREPTERQKFLLALVVHEYVRTALPVGSRTLVEQYKLDMSSATVRNELAALTEMGYLRQPHTSAGRVPTEEGYRFFVGRLMQETALPDSTRHTITHQFYQMGTDVEQWMRLAASVLAHQSRAASLVTAPHPERARLKHLELISTRGRQVLMVLVIVGGEIRQRILTLSEPIPQEKLSEAAERITRQLQDCDADGIRAVRSRFDGLEYDVLGYVVEDLDKTERTIAGEIFTDGLTNVLAEPEFSNSEEARRALRLLEERSLLQELLARTVFATNSVGGVQVLIGGEGTWEDLRQSSLLLTRYGVPGQATGTLGVLGPMRMAYGRTISTLRFLAGLLSDLVAETLVEDENHTN</sequence>
<keyword evidence="4 5" id="KW-0804">Transcription</keyword>
<accession>E8MZI5</accession>
<comment type="similarity">
    <text evidence="5">Belongs to the HrcA family.</text>
</comment>
<keyword evidence="8" id="KW-1185">Reference proteome</keyword>
<comment type="function">
    <text evidence="5">Negative regulator of class I heat shock genes (grpE-dnaK-dnaJ and groELS operons). Prevents heat-shock induction of these operons.</text>
</comment>
<evidence type="ECO:0000256" key="5">
    <source>
        <dbReference type="HAMAP-Rule" id="MF_00081"/>
    </source>
</evidence>
<dbReference type="Pfam" id="PF01628">
    <property type="entry name" value="HrcA"/>
    <property type="match status" value="1"/>
</dbReference>
<proteinExistence type="inferred from homology"/>
<dbReference type="HOGENOM" id="CLU_050019_1_0_0"/>
<dbReference type="KEGG" id="atm:ANT_25070"/>
<dbReference type="Gene3D" id="1.10.10.10">
    <property type="entry name" value="Winged helix-like DNA-binding domain superfamily/Winged helix DNA-binding domain"/>
    <property type="match status" value="1"/>
</dbReference>